<protein>
    <recommendedName>
        <fullName evidence="2">DUF1579 domain-containing protein</fullName>
    </recommendedName>
</protein>
<accession>A0A383B4S0</accession>
<organism evidence="1">
    <name type="scientific">marine metagenome</name>
    <dbReference type="NCBI Taxonomy" id="408172"/>
    <lineage>
        <taxon>unclassified sequences</taxon>
        <taxon>metagenomes</taxon>
        <taxon>ecological metagenomes</taxon>
    </lineage>
</organism>
<proteinExistence type="predicted"/>
<dbReference type="EMBL" id="UINC01197324">
    <property type="protein sequence ID" value="SVE14749.1"/>
    <property type="molecule type" value="Genomic_DNA"/>
</dbReference>
<sequence length="175" mass="19504">MKIFKIATMLLASTVLSYSALAQSDRTVIGDVEMPEVQNSKAFDEIKKRLGKWEGKMTQYLTGDVFDVSYEWKLTSGGNTIAETIIEDGVEMLTTYSDKDGELVIKHYCALGTEPIFKVSQASGNVLAIELDNRSDFNPEVQSFVTGMKWTTDLDNPNTMIFENSVHLDGELTNN</sequence>
<evidence type="ECO:0000313" key="1">
    <source>
        <dbReference type="EMBL" id="SVE14749.1"/>
    </source>
</evidence>
<feature type="non-terminal residue" evidence="1">
    <location>
        <position position="175"/>
    </location>
</feature>
<reference evidence="1" key="1">
    <citation type="submission" date="2018-05" db="EMBL/GenBank/DDBJ databases">
        <authorList>
            <person name="Lanie J.A."/>
            <person name="Ng W.-L."/>
            <person name="Kazmierczak K.M."/>
            <person name="Andrzejewski T.M."/>
            <person name="Davidsen T.M."/>
            <person name="Wayne K.J."/>
            <person name="Tettelin H."/>
            <person name="Glass J.I."/>
            <person name="Rusch D."/>
            <person name="Podicherti R."/>
            <person name="Tsui H.-C.T."/>
            <person name="Winkler M.E."/>
        </authorList>
    </citation>
    <scope>NUCLEOTIDE SEQUENCE</scope>
</reference>
<dbReference type="AlphaFoldDB" id="A0A383B4S0"/>
<name>A0A383B4S0_9ZZZZ</name>
<gene>
    <name evidence="1" type="ORF">METZ01_LOCUS467603</name>
</gene>
<evidence type="ECO:0008006" key="2">
    <source>
        <dbReference type="Google" id="ProtNLM"/>
    </source>
</evidence>